<dbReference type="AlphaFoldDB" id="A0A8H6K0H4"/>
<sequence length="312" mass="33623">MHLITPTRLTALPLGPSGRKKQFVEEEERYPVACVVAPNDSHTDLPPCHCRRRRTMAVVTRSQDPDTGTERTALRSRQVASPSCDPVGATSADTPANPIAEVRRYDKPQPAALRAIPIHACIKFRARQQVKFQKTIDRCAAQNGTTAHSSAIGGQTVRSSTVGQTARSALIDGILARDGRVARRRSREPGASTAIHITQPTDWKHDSCGPAVWGTSIGTEHRAQGRRHRWQFEASQSMGREGCKATTAEAGFADALVWRGPIRTNNRAEHLSLLGSLHGASPVSLPGKPPLAAFSPGEAASTTATECKADRV</sequence>
<name>A0A8H6K0H4_9PEZI</name>
<gene>
    <name evidence="2" type="ORF">CPLU01_12171</name>
</gene>
<accession>A0A8H6K0H4</accession>
<evidence type="ECO:0000313" key="2">
    <source>
        <dbReference type="EMBL" id="KAF6822201.1"/>
    </source>
</evidence>
<dbReference type="Proteomes" id="UP000654918">
    <property type="component" value="Unassembled WGS sequence"/>
</dbReference>
<organism evidence="2 3">
    <name type="scientific">Colletotrichum plurivorum</name>
    <dbReference type="NCBI Taxonomy" id="2175906"/>
    <lineage>
        <taxon>Eukaryota</taxon>
        <taxon>Fungi</taxon>
        <taxon>Dikarya</taxon>
        <taxon>Ascomycota</taxon>
        <taxon>Pezizomycotina</taxon>
        <taxon>Sordariomycetes</taxon>
        <taxon>Hypocreomycetidae</taxon>
        <taxon>Glomerellales</taxon>
        <taxon>Glomerellaceae</taxon>
        <taxon>Colletotrichum</taxon>
        <taxon>Colletotrichum orchidearum species complex</taxon>
    </lineage>
</organism>
<dbReference type="EMBL" id="WIGO01000243">
    <property type="protein sequence ID" value="KAF6822201.1"/>
    <property type="molecule type" value="Genomic_DNA"/>
</dbReference>
<reference evidence="2" key="1">
    <citation type="journal article" date="2020" name="Phytopathology">
        <title>Genome Sequence Resources of Colletotrichum truncatum, C. plurivorum, C. musicola, and C. sojae: Four Species Pathogenic to Soybean (Glycine max).</title>
        <authorList>
            <person name="Rogerio F."/>
            <person name="Boufleur T.R."/>
            <person name="Ciampi-Guillardi M."/>
            <person name="Sukno S.A."/>
            <person name="Thon M.R."/>
            <person name="Massola Junior N.S."/>
            <person name="Baroncelli R."/>
        </authorList>
    </citation>
    <scope>NUCLEOTIDE SEQUENCE</scope>
    <source>
        <strain evidence="2">LFN00145</strain>
    </source>
</reference>
<comment type="caution">
    <text evidence="2">The sequence shown here is derived from an EMBL/GenBank/DDBJ whole genome shotgun (WGS) entry which is preliminary data.</text>
</comment>
<evidence type="ECO:0000256" key="1">
    <source>
        <dbReference type="SAM" id="MobiDB-lite"/>
    </source>
</evidence>
<keyword evidence="3" id="KW-1185">Reference proteome</keyword>
<evidence type="ECO:0000313" key="3">
    <source>
        <dbReference type="Proteomes" id="UP000654918"/>
    </source>
</evidence>
<proteinExistence type="predicted"/>
<protein>
    <submittedName>
        <fullName evidence="2">Uncharacterized protein</fullName>
    </submittedName>
</protein>
<feature type="region of interest" description="Disordered" evidence="1">
    <location>
        <begin position="59"/>
        <end position="95"/>
    </location>
</feature>